<feature type="compositionally biased region" description="Basic residues" evidence="1">
    <location>
        <begin position="18"/>
        <end position="29"/>
    </location>
</feature>
<gene>
    <name evidence="3" type="ORF">FOZ62_006664</name>
</gene>
<reference evidence="3 4" key="1">
    <citation type="submission" date="2020-04" db="EMBL/GenBank/DDBJ databases">
        <title>Perkinsus olseni comparative genomics.</title>
        <authorList>
            <person name="Bogema D.R."/>
        </authorList>
    </citation>
    <scope>NUCLEOTIDE SEQUENCE [LARGE SCALE GENOMIC DNA]</scope>
    <source>
        <strain evidence="3">ATCC PRA-205</strain>
    </source>
</reference>
<comment type="caution">
    <text evidence="3">The sequence shown here is derived from an EMBL/GenBank/DDBJ whole genome shotgun (WGS) entry which is preliminary data.</text>
</comment>
<evidence type="ECO:0000256" key="2">
    <source>
        <dbReference type="SAM" id="SignalP"/>
    </source>
</evidence>
<keyword evidence="2" id="KW-0732">Signal</keyword>
<organism evidence="3 4">
    <name type="scientific">Perkinsus olseni</name>
    <name type="common">Perkinsus atlanticus</name>
    <dbReference type="NCBI Taxonomy" id="32597"/>
    <lineage>
        <taxon>Eukaryota</taxon>
        <taxon>Sar</taxon>
        <taxon>Alveolata</taxon>
        <taxon>Perkinsozoa</taxon>
        <taxon>Perkinsea</taxon>
        <taxon>Perkinsida</taxon>
        <taxon>Perkinsidae</taxon>
        <taxon>Perkinsus</taxon>
    </lineage>
</organism>
<feature type="signal peptide" evidence="2">
    <location>
        <begin position="1"/>
        <end position="19"/>
    </location>
</feature>
<protein>
    <submittedName>
        <fullName evidence="3">Uncharacterized protein</fullName>
    </submittedName>
</protein>
<sequence>MAWMVLSVVSALGGGPTKARRGRPKRKPYSRPLGIPKRDVASEDTCYSTWKASAESDEAVTVGAGRASASERYRMDRVSFHQRLRDTVPLGQLPGHFRKLLPGDDKVAGSTVVRSIDKYYVNLGYFMPTELEGGSGTCGQKLKEKIQESTGEYTLAFKTARKISSNSIRKEYWSFDRADVARGLEMVWSPKTRNFMIASLTVISPHNSTIPVGCPVDQSVLKRMNAQVSAYPSEEPPEDLIFGPYKDLIAYSEAAVEFLSSDDNDYSTYQDMILDALLKEAPTK</sequence>
<dbReference type="EMBL" id="JABANM010012446">
    <property type="protein sequence ID" value="KAF4735984.1"/>
    <property type="molecule type" value="Genomic_DNA"/>
</dbReference>
<evidence type="ECO:0000256" key="1">
    <source>
        <dbReference type="SAM" id="MobiDB-lite"/>
    </source>
</evidence>
<accession>A0A7J6SSQ1</accession>
<dbReference type="Proteomes" id="UP000574390">
    <property type="component" value="Unassembled WGS sequence"/>
</dbReference>
<evidence type="ECO:0000313" key="3">
    <source>
        <dbReference type="EMBL" id="KAF4735984.1"/>
    </source>
</evidence>
<feature type="chain" id="PRO_5029838660" evidence="2">
    <location>
        <begin position="20"/>
        <end position="284"/>
    </location>
</feature>
<name>A0A7J6SSQ1_PEROL</name>
<feature type="region of interest" description="Disordered" evidence="1">
    <location>
        <begin position="13"/>
        <end position="35"/>
    </location>
</feature>
<evidence type="ECO:0000313" key="4">
    <source>
        <dbReference type="Proteomes" id="UP000574390"/>
    </source>
</evidence>
<dbReference type="AlphaFoldDB" id="A0A7J6SSQ1"/>
<proteinExistence type="predicted"/>